<evidence type="ECO:0000256" key="11">
    <source>
        <dbReference type="ARBA" id="ARBA00022989"/>
    </source>
</evidence>
<gene>
    <name evidence="18" type="ORF">Q8A64_11545</name>
</gene>
<comment type="subcellular location">
    <subcellularLocation>
        <location evidence="2">Membrane</location>
        <topology evidence="2">Multi-pass membrane protein</topology>
    </subcellularLocation>
</comment>
<dbReference type="Gene3D" id="1.20.810.10">
    <property type="entry name" value="Cytochrome Bc1 Complex, Chain C"/>
    <property type="match status" value="1"/>
</dbReference>
<evidence type="ECO:0000256" key="5">
    <source>
        <dbReference type="ARBA" id="ARBA00022448"/>
    </source>
</evidence>
<feature type="transmembrane region" description="Helical" evidence="15">
    <location>
        <begin position="159"/>
        <end position="178"/>
    </location>
</feature>
<keyword evidence="13 15" id="KW-0472">Membrane</keyword>
<sequence>MMAFVEKKLPADAPVAAKALNWVDARFPLSKLWYEQWGRYYAPKNFNWWYIFGSLAMLVLVIQIVTGIFLVMHYKPDANLAFASVEYIMRDVPWGWLVRYMHSTGASAFFIIVYLHMTKALLYGSYRKPRELLWLFGVGIFLCLMAEAFFGYLLPWGQMSYWGAQVIVNLFGAIPFIGPDLSLWIRGDYVVSDATLNRFFSFHVIAIPLVLLGLVAAHLIALHEVGSNNPDGIEIKENLGPDGFPVDGIPSHPYYSVHDIFGVVIFLTIFSAIIFFAPEMGGYFLEYNNFIPADPLKTPPHIAPVWYFTPFYSILRATTSEFMWALIIGVVAYVALVMLKSRLASKTKIAIAVAALVAIIGMLVFDAKFWGVVLMGVSVLILAGLPWLDNSPVKSIRYRPSWHKYVYIVFGIAFVILGYLGVKPPSPIAERVAQVCTFIYFGFFLLMPWWSTMGTFKRVPDRVTFHPH</sequence>
<dbReference type="Pfam" id="PF00033">
    <property type="entry name" value="Cytochrome_B"/>
    <property type="match status" value="1"/>
</dbReference>
<comment type="function">
    <text evidence="1 14">Component of the ubiquinol-cytochrome c reductase complex (complex III or cytochrome b-c1 complex), which is a respiratory chain that generates an electrochemical potential coupled to ATP synthesis.</text>
</comment>
<dbReference type="InterPro" id="IPR027387">
    <property type="entry name" value="Cytb/b6-like_sf"/>
</dbReference>
<keyword evidence="5 14" id="KW-0813">Transport</keyword>
<keyword evidence="11 15" id="KW-1133">Transmembrane helix</keyword>
<dbReference type="SUPFAM" id="SSF81342">
    <property type="entry name" value="Transmembrane di-heme cytochromes"/>
    <property type="match status" value="1"/>
</dbReference>
<evidence type="ECO:0000256" key="6">
    <source>
        <dbReference type="ARBA" id="ARBA00022617"/>
    </source>
</evidence>
<dbReference type="InterPro" id="IPR005797">
    <property type="entry name" value="Cyt_b/b6_N"/>
</dbReference>
<evidence type="ECO:0000256" key="14">
    <source>
        <dbReference type="RuleBase" id="RU003385"/>
    </source>
</evidence>
<feature type="transmembrane region" description="Helical" evidence="15">
    <location>
        <begin position="199"/>
        <end position="221"/>
    </location>
</feature>
<keyword evidence="9" id="KW-0479">Metal-binding</keyword>
<evidence type="ECO:0000256" key="12">
    <source>
        <dbReference type="ARBA" id="ARBA00023004"/>
    </source>
</evidence>
<feature type="transmembrane region" description="Helical" evidence="15">
    <location>
        <begin position="94"/>
        <end position="116"/>
    </location>
</feature>
<evidence type="ECO:0000313" key="18">
    <source>
        <dbReference type="EMBL" id="MDQ9171042.1"/>
    </source>
</evidence>
<feature type="transmembrane region" description="Helical" evidence="15">
    <location>
        <begin position="260"/>
        <end position="277"/>
    </location>
</feature>
<evidence type="ECO:0000256" key="3">
    <source>
        <dbReference type="ARBA" id="ARBA00011649"/>
    </source>
</evidence>
<dbReference type="PIRSF" id="PIRSF038885">
    <property type="entry name" value="COB"/>
    <property type="match status" value="1"/>
</dbReference>
<name>A0ABU1BQ30_9BURK</name>
<comment type="similarity">
    <text evidence="14">Belongs to the cytochrome b family.</text>
</comment>
<organism evidence="18 19">
    <name type="scientific">Keguizhuia sedimenti</name>
    <dbReference type="NCBI Taxonomy" id="3064264"/>
    <lineage>
        <taxon>Bacteria</taxon>
        <taxon>Pseudomonadati</taxon>
        <taxon>Pseudomonadota</taxon>
        <taxon>Betaproteobacteria</taxon>
        <taxon>Burkholderiales</taxon>
        <taxon>Oxalobacteraceae</taxon>
        <taxon>Keguizhuia</taxon>
    </lineage>
</organism>
<feature type="domain" description="Cytochrome b/b6 N-terminal region profile" evidence="16">
    <location>
        <begin position="19"/>
        <end position="231"/>
    </location>
</feature>
<evidence type="ECO:0000256" key="1">
    <source>
        <dbReference type="ARBA" id="ARBA00002444"/>
    </source>
</evidence>
<keyword evidence="8 14" id="KW-0812">Transmembrane</keyword>
<dbReference type="Pfam" id="PF00032">
    <property type="entry name" value="Cytochrom_B_C"/>
    <property type="match status" value="2"/>
</dbReference>
<evidence type="ECO:0000256" key="15">
    <source>
        <dbReference type="SAM" id="Phobius"/>
    </source>
</evidence>
<protein>
    <recommendedName>
        <fullName evidence="4 14">Cytochrome b</fullName>
    </recommendedName>
</protein>
<dbReference type="PANTHER" id="PTHR19271:SF16">
    <property type="entry name" value="CYTOCHROME B"/>
    <property type="match status" value="1"/>
</dbReference>
<evidence type="ECO:0000256" key="8">
    <source>
        <dbReference type="ARBA" id="ARBA00022692"/>
    </source>
</evidence>
<dbReference type="SUPFAM" id="SSF81648">
    <property type="entry name" value="a domain/subunit of cytochrome bc1 complex (Ubiquinol-cytochrome c reductase)"/>
    <property type="match status" value="2"/>
</dbReference>
<dbReference type="InterPro" id="IPR030689">
    <property type="entry name" value="Cytochrome_b"/>
</dbReference>
<evidence type="ECO:0000259" key="17">
    <source>
        <dbReference type="PROSITE" id="PS51003"/>
    </source>
</evidence>
<keyword evidence="7 14" id="KW-0679">Respiratory chain</keyword>
<evidence type="ECO:0000256" key="10">
    <source>
        <dbReference type="ARBA" id="ARBA00022982"/>
    </source>
</evidence>
<dbReference type="EMBL" id="JAUYVH010000006">
    <property type="protein sequence ID" value="MDQ9171042.1"/>
    <property type="molecule type" value="Genomic_DNA"/>
</dbReference>
<evidence type="ECO:0000256" key="2">
    <source>
        <dbReference type="ARBA" id="ARBA00004141"/>
    </source>
</evidence>
<evidence type="ECO:0000313" key="19">
    <source>
        <dbReference type="Proteomes" id="UP001225596"/>
    </source>
</evidence>
<evidence type="ECO:0000256" key="9">
    <source>
        <dbReference type="ARBA" id="ARBA00022723"/>
    </source>
</evidence>
<feature type="transmembrane region" description="Helical" evidence="15">
    <location>
        <begin position="132"/>
        <end position="153"/>
    </location>
</feature>
<dbReference type="InterPro" id="IPR016174">
    <property type="entry name" value="Di-haem_cyt_TM"/>
</dbReference>
<evidence type="ECO:0000256" key="13">
    <source>
        <dbReference type="ARBA" id="ARBA00023136"/>
    </source>
</evidence>
<feature type="transmembrane region" description="Helical" evidence="15">
    <location>
        <begin position="48"/>
        <end position="74"/>
    </location>
</feature>
<dbReference type="InterPro" id="IPR048259">
    <property type="entry name" value="Cytochrome_b_N_euk/bac"/>
</dbReference>
<feature type="transmembrane region" description="Helical" evidence="15">
    <location>
        <begin position="402"/>
        <end position="420"/>
    </location>
</feature>
<dbReference type="PROSITE" id="PS51003">
    <property type="entry name" value="CYTB_CTER"/>
    <property type="match status" value="1"/>
</dbReference>
<evidence type="ECO:0000256" key="7">
    <source>
        <dbReference type="ARBA" id="ARBA00022660"/>
    </source>
</evidence>
<dbReference type="CDD" id="cd00284">
    <property type="entry name" value="Cytochrome_b_N"/>
    <property type="match status" value="1"/>
</dbReference>
<keyword evidence="12" id="KW-0408">Iron</keyword>
<feature type="transmembrane region" description="Helical" evidence="15">
    <location>
        <begin position="432"/>
        <end position="450"/>
    </location>
</feature>
<accession>A0ABU1BQ30</accession>
<dbReference type="PANTHER" id="PTHR19271">
    <property type="entry name" value="CYTOCHROME B"/>
    <property type="match status" value="1"/>
</dbReference>
<feature type="transmembrane region" description="Helical" evidence="15">
    <location>
        <begin position="348"/>
        <end position="365"/>
    </location>
</feature>
<proteinExistence type="inferred from homology"/>
<reference evidence="18 19" key="1">
    <citation type="submission" date="2023-08" db="EMBL/GenBank/DDBJ databases">
        <title>Oxalobacteraceae gen .nov., isolated from river sludge outside the plant.</title>
        <authorList>
            <person name="Zhao S.Y."/>
        </authorList>
    </citation>
    <scope>NUCLEOTIDE SEQUENCE [LARGE SCALE GENOMIC DNA]</scope>
    <source>
        <strain evidence="18 19">R-40</strain>
    </source>
</reference>
<keyword evidence="19" id="KW-1185">Reference proteome</keyword>
<dbReference type="Proteomes" id="UP001225596">
    <property type="component" value="Unassembled WGS sequence"/>
</dbReference>
<dbReference type="RefSeq" id="WP_338437004.1">
    <property type="nucleotide sequence ID" value="NZ_JAUYVH010000006.1"/>
</dbReference>
<dbReference type="InterPro" id="IPR036150">
    <property type="entry name" value="Cyt_b/b6_C_sf"/>
</dbReference>
<dbReference type="InterPro" id="IPR005798">
    <property type="entry name" value="Cyt_b/b6_C"/>
</dbReference>
<evidence type="ECO:0000256" key="4">
    <source>
        <dbReference type="ARBA" id="ARBA00013531"/>
    </source>
</evidence>
<feature type="transmembrane region" description="Helical" evidence="15">
    <location>
        <begin position="321"/>
        <end position="339"/>
    </location>
</feature>
<feature type="transmembrane region" description="Helical" evidence="15">
    <location>
        <begin position="371"/>
        <end position="390"/>
    </location>
</feature>
<keyword evidence="10 14" id="KW-0249">Electron transport</keyword>
<comment type="cofactor">
    <cofactor evidence="14">
        <name>heme b</name>
        <dbReference type="ChEBI" id="CHEBI:60344"/>
    </cofactor>
    <text evidence="14">Binds 2 heme groups non-covalently.</text>
</comment>
<feature type="domain" description="Cytochrome b/b6 C-terminal region profile" evidence="17">
    <location>
        <begin position="241"/>
        <end position="462"/>
    </location>
</feature>
<comment type="subunit">
    <text evidence="3 14">The main subunits of complex b-c1 are: cytochrome b, cytochrome c1 and the Rieske protein.</text>
</comment>
<comment type="caution">
    <text evidence="18">The sequence shown here is derived from an EMBL/GenBank/DDBJ whole genome shotgun (WGS) entry which is preliminary data.</text>
</comment>
<evidence type="ECO:0000259" key="16">
    <source>
        <dbReference type="PROSITE" id="PS51002"/>
    </source>
</evidence>
<keyword evidence="6 14" id="KW-0349">Heme</keyword>
<dbReference type="PROSITE" id="PS51002">
    <property type="entry name" value="CYTB_NTER"/>
    <property type="match status" value="1"/>
</dbReference>